<dbReference type="PANTHER" id="PTHR24221">
    <property type="entry name" value="ATP-BINDING CASSETTE SUB-FAMILY B"/>
    <property type="match status" value="1"/>
</dbReference>
<comment type="subcellular location">
    <subcellularLocation>
        <location evidence="1">Cell membrane</location>
        <topology evidence="1">Multi-pass membrane protein</topology>
    </subcellularLocation>
</comment>
<dbReference type="OrthoDB" id="9806127at2"/>
<dbReference type="InterPro" id="IPR036640">
    <property type="entry name" value="ABC1_TM_sf"/>
</dbReference>
<dbReference type="CDD" id="cd03228">
    <property type="entry name" value="ABCC_MRP_Like"/>
    <property type="match status" value="1"/>
</dbReference>
<keyword evidence="6 7" id="KW-0472">Membrane</keyword>
<reference evidence="10 11" key="1">
    <citation type="submission" date="2019-05" db="EMBL/GenBank/DDBJ databases">
        <title>Draft genome sequence of Nonomuraea zeae DSM 100528.</title>
        <authorList>
            <person name="Saricaoglu S."/>
            <person name="Isik K."/>
        </authorList>
    </citation>
    <scope>NUCLEOTIDE SEQUENCE [LARGE SCALE GENOMIC DNA]</scope>
    <source>
        <strain evidence="10 11">DSM 100528</strain>
    </source>
</reference>
<feature type="transmembrane region" description="Helical" evidence="7">
    <location>
        <begin position="318"/>
        <end position="345"/>
    </location>
</feature>
<dbReference type="GO" id="GO:0016887">
    <property type="term" value="F:ATP hydrolysis activity"/>
    <property type="evidence" value="ECO:0007669"/>
    <property type="project" value="InterPro"/>
</dbReference>
<dbReference type="Gene3D" id="3.40.50.300">
    <property type="entry name" value="P-loop containing nucleotide triphosphate hydrolases"/>
    <property type="match status" value="1"/>
</dbReference>
<dbReference type="AlphaFoldDB" id="A0A5S4GVG0"/>
<evidence type="ECO:0000256" key="3">
    <source>
        <dbReference type="ARBA" id="ARBA00022741"/>
    </source>
</evidence>
<keyword evidence="2 7" id="KW-0812">Transmembrane</keyword>
<dbReference type="Gene3D" id="1.20.1560.10">
    <property type="entry name" value="ABC transporter type 1, transmembrane domain"/>
    <property type="match status" value="1"/>
</dbReference>
<evidence type="ECO:0000256" key="6">
    <source>
        <dbReference type="ARBA" id="ARBA00023136"/>
    </source>
</evidence>
<feature type="transmembrane region" description="Helical" evidence="7">
    <location>
        <begin position="74"/>
        <end position="97"/>
    </location>
</feature>
<evidence type="ECO:0000256" key="1">
    <source>
        <dbReference type="ARBA" id="ARBA00004651"/>
    </source>
</evidence>
<dbReference type="PROSITE" id="PS50893">
    <property type="entry name" value="ABC_TRANSPORTER_2"/>
    <property type="match status" value="1"/>
</dbReference>
<organism evidence="10 11">
    <name type="scientific">Nonomuraea zeae</name>
    <dbReference type="NCBI Taxonomy" id="1642303"/>
    <lineage>
        <taxon>Bacteria</taxon>
        <taxon>Bacillati</taxon>
        <taxon>Actinomycetota</taxon>
        <taxon>Actinomycetes</taxon>
        <taxon>Streptosporangiales</taxon>
        <taxon>Streptosporangiaceae</taxon>
        <taxon>Nonomuraea</taxon>
    </lineage>
</organism>
<dbReference type="SUPFAM" id="SSF90123">
    <property type="entry name" value="ABC transporter transmembrane region"/>
    <property type="match status" value="1"/>
</dbReference>
<gene>
    <name evidence="10" type="ORF">ETD85_09290</name>
</gene>
<evidence type="ECO:0000256" key="2">
    <source>
        <dbReference type="ARBA" id="ARBA00022692"/>
    </source>
</evidence>
<feature type="transmembrane region" description="Helical" evidence="7">
    <location>
        <begin position="191"/>
        <end position="212"/>
    </location>
</feature>
<keyword evidence="11" id="KW-1185">Reference proteome</keyword>
<evidence type="ECO:0000313" key="11">
    <source>
        <dbReference type="Proteomes" id="UP000306628"/>
    </source>
</evidence>
<dbReference type="GO" id="GO:0005886">
    <property type="term" value="C:plasma membrane"/>
    <property type="evidence" value="ECO:0007669"/>
    <property type="project" value="UniProtKB-SubCell"/>
</dbReference>
<dbReference type="GO" id="GO:0140359">
    <property type="term" value="F:ABC-type transporter activity"/>
    <property type="evidence" value="ECO:0007669"/>
    <property type="project" value="InterPro"/>
</dbReference>
<dbReference type="InterPro" id="IPR003439">
    <property type="entry name" value="ABC_transporter-like_ATP-bd"/>
</dbReference>
<keyword evidence="4 10" id="KW-0067">ATP-binding</keyword>
<dbReference type="GO" id="GO:0005524">
    <property type="term" value="F:ATP binding"/>
    <property type="evidence" value="ECO:0007669"/>
    <property type="project" value="UniProtKB-KW"/>
</dbReference>
<feature type="transmembrane region" description="Helical" evidence="7">
    <location>
        <begin position="218"/>
        <end position="238"/>
    </location>
</feature>
<dbReference type="InterPro" id="IPR003593">
    <property type="entry name" value="AAA+_ATPase"/>
</dbReference>
<evidence type="ECO:0000259" key="8">
    <source>
        <dbReference type="PROSITE" id="PS50893"/>
    </source>
</evidence>
<dbReference type="PANTHER" id="PTHR24221:SF646">
    <property type="entry name" value="HAEMOLYSIN SECRETION ATP-BINDING PROTEIN"/>
    <property type="match status" value="1"/>
</dbReference>
<name>A0A5S4GVG0_9ACTN</name>
<evidence type="ECO:0000256" key="5">
    <source>
        <dbReference type="ARBA" id="ARBA00022989"/>
    </source>
</evidence>
<dbReference type="Proteomes" id="UP000306628">
    <property type="component" value="Unassembled WGS sequence"/>
</dbReference>
<keyword evidence="5 7" id="KW-1133">Transmembrane helix</keyword>
<dbReference type="EMBL" id="VCKX01000020">
    <property type="protein sequence ID" value="TMR36936.1"/>
    <property type="molecule type" value="Genomic_DNA"/>
</dbReference>
<dbReference type="SMART" id="SM00382">
    <property type="entry name" value="AAA"/>
    <property type="match status" value="1"/>
</dbReference>
<feature type="domain" description="ABC transmembrane type-1" evidence="9">
    <location>
        <begin position="78"/>
        <end position="364"/>
    </location>
</feature>
<protein>
    <submittedName>
        <fullName evidence="10">ABC transporter ATP-binding protein</fullName>
    </submittedName>
</protein>
<accession>A0A5S4GVG0</accession>
<dbReference type="InterPro" id="IPR039421">
    <property type="entry name" value="Type_1_exporter"/>
</dbReference>
<feature type="domain" description="ABC transporter" evidence="8">
    <location>
        <begin position="398"/>
        <end position="639"/>
    </location>
</feature>
<dbReference type="InterPro" id="IPR011527">
    <property type="entry name" value="ABC1_TM_dom"/>
</dbReference>
<evidence type="ECO:0000313" key="10">
    <source>
        <dbReference type="EMBL" id="TMR36936.1"/>
    </source>
</evidence>
<dbReference type="Pfam" id="PF00005">
    <property type="entry name" value="ABC_tran"/>
    <property type="match status" value="1"/>
</dbReference>
<evidence type="ECO:0000256" key="7">
    <source>
        <dbReference type="SAM" id="Phobius"/>
    </source>
</evidence>
<keyword evidence="3" id="KW-0547">Nucleotide-binding</keyword>
<evidence type="ECO:0000256" key="4">
    <source>
        <dbReference type="ARBA" id="ARBA00022840"/>
    </source>
</evidence>
<evidence type="ECO:0000259" key="9">
    <source>
        <dbReference type="PROSITE" id="PS50929"/>
    </source>
</evidence>
<sequence>MEGMRPNSRSGRHRADGRVHIPEVDPLFGSGIRMTAGWAQHDGAGADLGFWTLLWRLPRLMRISFGLAWHAGHLLLPVAIAAKLLAGAATGVVLLATNEALALLLAGTPTVERLVDALPVLLAVAAGGVARSLLSSLGDATNGKLAPRIDRAATVKLLERAVRVELVIIKNAEFRNLMSAAARGALSARMVTTYAIALVEAVTGLVAAAGVLTVLHPMLMPLMAAVTVPSAWGAVRMARARFTSMKRWTELQRQLETLSELLIGASPAEEVRAHRADGFLLHHYQRLARLSEAEQARLAGLEARTTLLSDGVAGLAKLGMYGVLGALLVSGSVRLAVAGTVLIAIRTGTHHLTSLVSAVNDLYEQGLFVQDWKQACDRAEAEAIRGGAFELTAPPDQISVRDLWFTYPNNEQPSLAGVDMTIRRGEIVALVGENGSGKTTLAKVLVGLYMPQAGAVWWDGRTTAEVDRASLYDHVALVAQDFVEWPFTARVNVTIGRATRRPDADALDASAAFGRADEVVARLDAGWDTLLAPEFLGGTMLSGGQWQRIGLARAHYRDAAVVIFDEPTAALDPRAEVAVFERVSDLAQEGRAVVLVTHRLASVRRADRIYVLERGKVIEQGTHATLMALNGRYAELYTLQASQHQDPVSPA</sequence>
<dbReference type="GO" id="GO:0034040">
    <property type="term" value="F:ATPase-coupled lipid transmembrane transporter activity"/>
    <property type="evidence" value="ECO:0007669"/>
    <property type="project" value="TreeGrafter"/>
</dbReference>
<dbReference type="InterPro" id="IPR027417">
    <property type="entry name" value="P-loop_NTPase"/>
</dbReference>
<comment type="caution">
    <text evidence="10">The sequence shown here is derived from an EMBL/GenBank/DDBJ whole genome shotgun (WGS) entry which is preliminary data.</text>
</comment>
<dbReference type="SUPFAM" id="SSF52540">
    <property type="entry name" value="P-loop containing nucleoside triphosphate hydrolases"/>
    <property type="match status" value="1"/>
</dbReference>
<dbReference type="PROSITE" id="PS50929">
    <property type="entry name" value="ABC_TM1F"/>
    <property type="match status" value="1"/>
</dbReference>
<proteinExistence type="predicted"/>